<comment type="caution">
    <text evidence="1">The sequence shown here is derived from an EMBL/GenBank/DDBJ whole genome shotgun (WGS) entry which is preliminary data.</text>
</comment>
<evidence type="ECO:0000313" key="1">
    <source>
        <dbReference type="EMBL" id="MFC6379421.1"/>
    </source>
</evidence>
<keyword evidence="2" id="KW-1185">Reference proteome</keyword>
<gene>
    <name evidence="1" type="ORF">ACFP9W_15310</name>
</gene>
<name>A0ABW1W1B5_9GAMM</name>
<dbReference type="InterPro" id="IPR009216">
    <property type="entry name" value="Virulence_factor_SrfB"/>
</dbReference>
<dbReference type="EMBL" id="JBHSUB010000018">
    <property type="protein sequence ID" value="MFC6379421.1"/>
    <property type="molecule type" value="Genomic_DNA"/>
</dbReference>
<evidence type="ECO:0000313" key="2">
    <source>
        <dbReference type="Proteomes" id="UP001596230"/>
    </source>
</evidence>
<organism evidence="1 2">
    <name type="scientific">Tatumella terrea</name>
    <dbReference type="NCBI Taxonomy" id="419007"/>
    <lineage>
        <taxon>Bacteria</taxon>
        <taxon>Pseudomonadati</taxon>
        <taxon>Pseudomonadota</taxon>
        <taxon>Gammaproteobacteria</taxon>
        <taxon>Enterobacterales</taxon>
        <taxon>Erwiniaceae</taxon>
        <taxon>Tatumella</taxon>
    </lineage>
</organism>
<dbReference type="Pfam" id="PF07520">
    <property type="entry name" value="SrfB"/>
    <property type="match status" value="1"/>
</dbReference>
<reference evidence="2" key="1">
    <citation type="journal article" date="2019" name="Int. J. Syst. Evol. Microbiol.">
        <title>The Global Catalogue of Microorganisms (GCM) 10K type strain sequencing project: providing services to taxonomists for standard genome sequencing and annotation.</title>
        <authorList>
            <consortium name="The Broad Institute Genomics Platform"/>
            <consortium name="The Broad Institute Genome Sequencing Center for Infectious Disease"/>
            <person name="Wu L."/>
            <person name="Ma J."/>
        </authorList>
    </citation>
    <scope>NUCLEOTIDE SEQUENCE [LARGE SCALE GENOMIC DNA]</scope>
    <source>
        <strain evidence="2">CGMCC 1.18518</strain>
    </source>
</reference>
<protein>
    <submittedName>
        <fullName evidence="1">Virulence factor SrfB</fullName>
    </submittedName>
</protein>
<accession>A0ABW1W1B5</accession>
<proteinExistence type="predicted"/>
<dbReference type="Proteomes" id="UP001596230">
    <property type="component" value="Unassembled WGS sequence"/>
</dbReference>
<dbReference type="RefSeq" id="WP_385953643.1">
    <property type="nucleotide sequence ID" value="NZ_JBHSUB010000018.1"/>
</dbReference>
<sequence>MSLSSLLAQRFVLLANSGIQFADFSLPPALRDHDRYFVRQTAAGPLVRVYQSGRPGRFVLPDGDHRGEEIVRPEYHARLKDSLRHYRNVWLPLPFFRSLSPGHYGQGPVNWVRGFITAGEDAATDCCTLSLAFDTTTGEDPLLQPDSSDCDNQRTFGLCWQDTEIAGFIGQRWLDNWLRAVFREETAGQTEPASSFDRNNRRDFTHQAHYLNLLELFHRVLGEEPVVIFPAQTARDPVPVDLILDTGNNRSCGVISEEHPGENNGLQYSRELKIRQLSAPSRVSEGCFSSEIAFAVSPFDQGGFSAASGRADAFCWPSMVRTGDEARQLTRPLYCGDGRQGVSNPCRALRDDRPLHNGWEYPHHQPFHGKAILSPFTCLLNDQAELLSGLPPCTRFPVTEASFPPASLMMFMLCELLSHTLSQINSPQHRRQMPDSHRFRAIRSVTLVLPGTTTAIEKAKIHRLTGQALALVHQRLTGGRASGQQNDAIDPGRVEIILRDNNYGQLLWLYQQLCLAADPRQPCAGLIRQWQRASLTGTPQELRIATLDCGADSLTVAVTRYRLAEVSGPGLRGLQTTHSYRGAYPVAGESLLTDITRWFFLPALEQHLQRSGIARPAGVLRQLFTPGVSCDGDNGWRRQFVTQFLRPLSITLLQRYRQAERSLPLMEGKATEYLPAPPDPQVINYFSARVSELSACMPVCDPTEMPLTISMAEAETFFSAENCRLSRLLSLICDNVTEHRPDIILCFGGNATLPFIRQRLERGLSLPPERVITPDRLPISEIVPFCREGKLPHGKYGSVLGALIHRLITRRKLLAGCFATHTLPEVNLLRVTGVMNDNGRIPASEVLLSLPEFPDAHATAQLEIFLQHRTVLGFRGADSETGPAIPLLTLQPETAGLSDEDITRGLWVTLHWQADDQGRFSRLPEVTRVTVAGGQVLPAATVSITLSLPEGSDCPDALCWLEDGRIAGYPPSV</sequence>